<name>A0A0T6B1P7_9SCAR</name>
<evidence type="ECO:0000313" key="2">
    <source>
        <dbReference type="EMBL" id="KRT80990.1"/>
    </source>
</evidence>
<feature type="transmembrane region" description="Helical" evidence="1">
    <location>
        <begin position="114"/>
        <end position="138"/>
    </location>
</feature>
<feature type="non-terminal residue" evidence="2">
    <location>
        <position position="168"/>
    </location>
</feature>
<dbReference type="InterPro" id="IPR052728">
    <property type="entry name" value="O2_lipid_transport_reg"/>
</dbReference>
<keyword evidence="1" id="KW-1133">Transmembrane helix</keyword>
<evidence type="ECO:0000313" key="3">
    <source>
        <dbReference type="Proteomes" id="UP000051574"/>
    </source>
</evidence>
<keyword evidence="1" id="KW-0812">Transmembrane</keyword>
<feature type="transmembrane region" description="Helical" evidence="1">
    <location>
        <begin position="82"/>
        <end position="102"/>
    </location>
</feature>
<organism evidence="2 3">
    <name type="scientific">Oryctes borbonicus</name>
    <dbReference type="NCBI Taxonomy" id="1629725"/>
    <lineage>
        <taxon>Eukaryota</taxon>
        <taxon>Metazoa</taxon>
        <taxon>Ecdysozoa</taxon>
        <taxon>Arthropoda</taxon>
        <taxon>Hexapoda</taxon>
        <taxon>Insecta</taxon>
        <taxon>Pterygota</taxon>
        <taxon>Neoptera</taxon>
        <taxon>Endopterygota</taxon>
        <taxon>Coleoptera</taxon>
        <taxon>Polyphaga</taxon>
        <taxon>Scarabaeiformia</taxon>
        <taxon>Scarabaeidae</taxon>
        <taxon>Dynastinae</taxon>
        <taxon>Oryctes</taxon>
    </lineage>
</organism>
<dbReference type="AlphaFoldDB" id="A0A0T6B1P7"/>
<feature type="transmembrane region" description="Helical" evidence="1">
    <location>
        <begin position="6"/>
        <end position="30"/>
    </location>
</feature>
<keyword evidence="3" id="KW-1185">Reference proteome</keyword>
<feature type="non-terminal residue" evidence="2">
    <location>
        <position position="1"/>
    </location>
</feature>
<protein>
    <submittedName>
        <fullName evidence="2">Uncharacterized protein</fullName>
    </submittedName>
</protein>
<dbReference type="PANTHER" id="PTHR11161:SF0">
    <property type="entry name" value="O-ACYLTRANSFERASE LIKE PROTEIN"/>
    <property type="match status" value="1"/>
</dbReference>
<comment type="caution">
    <text evidence="2">The sequence shown here is derived from an EMBL/GenBank/DDBJ whole genome shotgun (WGS) entry which is preliminary data.</text>
</comment>
<gene>
    <name evidence="2" type="ORF">AMK59_5162</name>
</gene>
<feature type="transmembrane region" description="Helical" evidence="1">
    <location>
        <begin position="42"/>
        <end position="62"/>
    </location>
</feature>
<evidence type="ECO:0000256" key="1">
    <source>
        <dbReference type="SAM" id="Phobius"/>
    </source>
</evidence>
<dbReference type="Proteomes" id="UP000051574">
    <property type="component" value="Unassembled WGS sequence"/>
</dbReference>
<keyword evidence="1" id="KW-0472">Membrane</keyword>
<sequence>SENAHFHANIVATHIRAPCWLIGFIMGYLLHKFRDVPIRPKPSTVIILWSASISIFLIIILGHETVATNEYNVIRSSLFNTLVRPAWSIALCWVIFASMKGFGGIANKVLMAPIFNIIIKINFNMFLLHVLPQIYFIGQTRMSTYFNNMHNMYLVLADLAGALVVSFL</sequence>
<reference evidence="2 3" key="1">
    <citation type="submission" date="2015-09" db="EMBL/GenBank/DDBJ databases">
        <title>Draft genome of the scarab beetle Oryctes borbonicus.</title>
        <authorList>
            <person name="Meyer J.M."/>
            <person name="Markov G.V."/>
            <person name="Baskaran P."/>
            <person name="Herrmann M."/>
            <person name="Sommer R.J."/>
            <person name="Roedelsperger C."/>
        </authorList>
    </citation>
    <scope>NUCLEOTIDE SEQUENCE [LARGE SCALE GENOMIC DNA]</scope>
    <source>
        <strain evidence="2">OB123</strain>
        <tissue evidence="2">Whole animal</tissue>
    </source>
</reference>
<feature type="transmembrane region" description="Helical" evidence="1">
    <location>
        <begin position="150"/>
        <end position="167"/>
    </location>
</feature>
<dbReference type="OrthoDB" id="118951at2759"/>
<dbReference type="PANTHER" id="PTHR11161">
    <property type="entry name" value="O-ACYLTRANSFERASE"/>
    <property type="match status" value="1"/>
</dbReference>
<dbReference type="EMBL" id="LJIG01016308">
    <property type="protein sequence ID" value="KRT80990.1"/>
    <property type="molecule type" value="Genomic_DNA"/>
</dbReference>
<accession>A0A0T6B1P7</accession>
<proteinExistence type="predicted"/>